<feature type="transmembrane region" description="Helical" evidence="6">
    <location>
        <begin position="31"/>
        <end position="51"/>
    </location>
</feature>
<keyword evidence="3 6" id="KW-0812">Transmembrane</keyword>
<gene>
    <name evidence="7" type="ORF">DRZ78_02765</name>
</gene>
<evidence type="ECO:0000256" key="1">
    <source>
        <dbReference type="ARBA" id="ARBA00004651"/>
    </source>
</evidence>
<name>A0A662D3M2_UNCAE</name>
<keyword evidence="5 6" id="KW-0472">Membrane</keyword>
<evidence type="ECO:0000313" key="8">
    <source>
        <dbReference type="Proteomes" id="UP000277457"/>
    </source>
</evidence>
<feature type="transmembrane region" description="Helical" evidence="6">
    <location>
        <begin position="170"/>
        <end position="195"/>
    </location>
</feature>
<keyword evidence="4 6" id="KW-1133">Transmembrane helix</keyword>
<organism evidence="7 8">
    <name type="scientific">Aerophobetes bacterium</name>
    <dbReference type="NCBI Taxonomy" id="2030807"/>
    <lineage>
        <taxon>Bacteria</taxon>
        <taxon>Candidatus Aerophobota</taxon>
    </lineage>
</organism>
<dbReference type="CDD" id="cd06579">
    <property type="entry name" value="TM_PBP1_transp_AraH_like"/>
    <property type="match status" value="1"/>
</dbReference>
<comment type="subcellular location">
    <subcellularLocation>
        <location evidence="1">Cell membrane</location>
        <topology evidence="1">Multi-pass membrane protein</topology>
    </subcellularLocation>
</comment>
<dbReference type="GO" id="GO:0022857">
    <property type="term" value="F:transmembrane transporter activity"/>
    <property type="evidence" value="ECO:0007669"/>
    <property type="project" value="InterPro"/>
</dbReference>
<evidence type="ECO:0000256" key="4">
    <source>
        <dbReference type="ARBA" id="ARBA00022989"/>
    </source>
</evidence>
<dbReference type="InterPro" id="IPR001851">
    <property type="entry name" value="ABC_transp_permease"/>
</dbReference>
<sequence length="330" mass="34614">MKVKEHTGFINKYRYSISILKKVGQLREGPVIMVLVGLIVVSSLISPHFFSKVNIRNILTQVAIIAILAEGEAYVILTGGIDLSPGSVLSLVGVLTAGVMKWTNLPVCIAILLGLAVGTLCGLTNGLMVTKVKIPSFIATLAMMAAAHGLALIFAKGVPISTFPPSFRIIARYVGPISVLTIIMIAMLIIGQLILSFTRTGQYIHATGGNEEATRYLGVNVDKVKLFAFSFAGFCAAVGGIMMNARLDSAYPNVGQGYELDAIGSAVLGGVSFTGGIGSVGGAFMGALVITTLGNLLNLLRVSAFYQYVVKGIILAVAALSLSRGVKYAK</sequence>
<feature type="transmembrane region" description="Helical" evidence="6">
    <location>
        <begin position="305"/>
        <end position="322"/>
    </location>
</feature>
<dbReference type="EMBL" id="QMPY01000084">
    <property type="protein sequence ID" value="RLE07563.1"/>
    <property type="molecule type" value="Genomic_DNA"/>
</dbReference>
<dbReference type="Proteomes" id="UP000277457">
    <property type="component" value="Unassembled WGS sequence"/>
</dbReference>
<keyword evidence="2" id="KW-1003">Cell membrane</keyword>
<feature type="transmembrane region" description="Helical" evidence="6">
    <location>
        <begin position="58"/>
        <end position="77"/>
    </location>
</feature>
<evidence type="ECO:0000313" key="7">
    <source>
        <dbReference type="EMBL" id="RLE07563.1"/>
    </source>
</evidence>
<dbReference type="PANTHER" id="PTHR32196">
    <property type="entry name" value="ABC TRANSPORTER PERMEASE PROTEIN YPHD-RELATED-RELATED"/>
    <property type="match status" value="1"/>
</dbReference>
<dbReference type="Pfam" id="PF02653">
    <property type="entry name" value="BPD_transp_2"/>
    <property type="match status" value="1"/>
</dbReference>
<reference evidence="7 8" key="1">
    <citation type="submission" date="2018-06" db="EMBL/GenBank/DDBJ databases">
        <title>Extensive metabolic versatility and redundancy in microbially diverse, dynamic hydrothermal sediments.</title>
        <authorList>
            <person name="Dombrowski N."/>
            <person name="Teske A."/>
            <person name="Baker B.J."/>
        </authorList>
    </citation>
    <scope>NUCLEOTIDE SEQUENCE [LARGE SCALE GENOMIC DNA]</scope>
    <source>
        <strain evidence="7">B7_G13</strain>
    </source>
</reference>
<evidence type="ECO:0000256" key="6">
    <source>
        <dbReference type="SAM" id="Phobius"/>
    </source>
</evidence>
<dbReference type="AlphaFoldDB" id="A0A662D3M2"/>
<accession>A0A662D3M2</accession>
<feature type="transmembrane region" description="Helical" evidence="6">
    <location>
        <begin position="266"/>
        <end position="293"/>
    </location>
</feature>
<evidence type="ECO:0000256" key="5">
    <source>
        <dbReference type="ARBA" id="ARBA00023136"/>
    </source>
</evidence>
<feature type="transmembrane region" description="Helical" evidence="6">
    <location>
        <begin position="107"/>
        <end position="128"/>
    </location>
</feature>
<comment type="caution">
    <text evidence="7">The sequence shown here is derived from an EMBL/GenBank/DDBJ whole genome shotgun (WGS) entry which is preliminary data.</text>
</comment>
<protein>
    <submittedName>
        <fullName evidence="7">Ribose ABC transporter permease</fullName>
    </submittedName>
</protein>
<feature type="transmembrane region" description="Helical" evidence="6">
    <location>
        <begin position="226"/>
        <end position="245"/>
    </location>
</feature>
<dbReference type="GO" id="GO:0005886">
    <property type="term" value="C:plasma membrane"/>
    <property type="evidence" value="ECO:0007669"/>
    <property type="project" value="UniProtKB-SubCell"/>
</dbReference>
<proteinExistence type="predicted"/>
<evidence type="ECO:0000256" key="3">
    <source>
        <dbReference type="ARBA" id="ARBA00022692"/>
    </source>
</evidence>
<evidence type="ECO:0000256" key="2">
    <source>
        <dbReference type="ARBA" id="ARBA00022475"/>
    </source>
</evidence>
<feature type="transmembrane region" description="Helical" evidence="6">
    <location>
        <begin position="134"/>
        <end position="158"/>
    </location>
</feature>